<keyword evidence="1" id="KW-1133">Transmembrane helix</keyword>
<evidence type="ECO:0000313" key="4">
    <source>
        <dbReference type="Proteomes" id="UP001387100"/>
    </source>
</evidence>
<name>A0ABU8RMX2_9ACTN</name>
<protein>
    <submittedName>
        <fullName evidence="3">DUF4126 domain-containing protein</fullName>
    </submittedName>
</protein>
<feature type="domain" description="DUF4126" evidence="2">
    <location>
        <begin position="3"/>
        <end position="195"/>
    </location>
</feature>
<dbReference type="EMBL" id="JBBIAA010000022">
    <property type="protein sequence ID" value="MEJ5946410.1"/>
    <property type="molecule type" value="Genomic_DNA"/>
</dbReference>
<organism evidence="3 4">
    <name type="scientific">Pseudokineococcus basanitobsidens</name>
    <dbReference type="NCBI Taxonomy" id="1926649"/>
    <lineage>
        <taxon>Bacteria</taxon>
        <taxon>Bacillati</taxon>
        <taxon>Actinomycetota</taxon>
        <taxon>Actinomycetes</taxon>
        <taxon>Kineosporiales</taxon>
        <taxon>Kineosporiaceae</taxon>
        <taxon>Pseudokineococcus</taxon>
    </lineage>
</organism>
<gene>
    <name evidence="3" type="ORF">WDZ17_14020</name>
</gene>
<feature type="transmembrane region" description="Helical" evidence="1">
    <location>
        <begin position="40"/>
        <end position="62"/>
    </location>
</feature>
<dbReference type="Pfam" id="PF13548">
    <property type="entry name" value="DUF4126"/>
    <property type="match status" value="1"/>
</dbReference>
<evidence type="ECO:0000313" key="3">
    <source>
        <dbReference type="EMBL" id="MEJ5946410.1"/>
    </source>
</evidence>
<feature type="transmembrane region" description="Helical" evidence="1">
    <location>
        <begin position="167"/>
        <end position="193"/>
    </location>
</feature>
<keyword evidence="1" id="KW-0472">Membrane</keyword>
<evidence type="ECO:0000256" key="1">
    <source>
        <dbReference type="SAM" id="Phobius"/>
    </source>
</evidence>
<proteinExistence type="predicted"/>
<dbReference type="RefSeq" id="WP_339575793.1">
    <property type="nucleotide sequence ID" value="NZ_JBBIAA010000022.1"/>
</dbReference>
<reference evidence="3 4" key="1">
    <citation type="journal article" date="2017" name="Int. J. Syst. Evol. Microbiol.">
        <title>Pseudokineococcus basanitobsidens sp. nov., isolated from volcanic rock.</title>
        <authorList>
            <person name="Lee D.W."/>
            <person name="Park M.Y."/>
            <person name="Kim J.J."/>
            <person name="Kim B.S."/>
        </authorList>
    </citation>
    <scope>NUCLEOTIDE SEQUENCE [LARGE SCALE GENOMIC DNA]</scope>
    <source>
        <strain evidence="3 4">DSM 103726</strain>
    </source>
</reference>
<comment type="caution">
    <text evidence="3">The sequence shown here is derived from an EMBL/GenBank/DDBJ whole genome shotgun (WGS) entry which is preliminary data.</text>
</comment>
<dbReference type="InterPro" id="IPR025196">
    <property type="entry name" value="DUF4126"/>
</dbReference>
<dbReference type="Proteomes" id="UP001387100">
    <property type="component" value="Unassembled WGS sequence"/>
</dbReference>
<accession>A0ABU8RMX2</accession>
<sequence length="207" mass="20097">MELLTGAGLAGAAGLNAWLPLLLVGLAARLTDLVVLPPGWEWLGGTPVLVALAVLLLVEAVADKVPGVDHVNDVLQTVVRPLAGGVAASAGTGGGDGAGTAVGDAAAAGSSGSWASSVDWPTLVAGAALALGVHLLKTAGRAVVNAATLGAGAPVASTAEDALSLGLVAAALLAPLLVLVALAALAVVAVVVVRRRRRRGPGRLRPV</sequence>
<feature type="transmembrane region" description="Helical" evidence="1">
    <location>
        <begin position="6"/>
        <end position="28"/>
    </location>
</feature>
<keyword evidence="1" id="KW-0812">Transmembrane</keyword>
<keyword evidence="4" id="KW-1185">Reference proteome</keyword>
<evidence type="ECO:0000259" key="2">
    <source>
        <dbReference type="Pfam" id="PF13548"/>
    </source>
</evidence>